<evidence type="ECO:0000256" key="3">
    <source>
        <dbReference type="ARBA" id="ARBA00013068"/>
    </source>
</evidence>
<keyword evidence="8" id="KW-1185">Reference proteome</keyword>
<evidence type="ECO:0000256" key="6">
    <source>
        <dbReference type="ARBA" id="ARBA00029799"/>
    </source>
</evidence>
<proteinExistence type="inferred from homology"/>
<evidence type="ECO:0000256" key="2">
    <source>
        <dbReference type="ARBA" id="ARBA00010387"/>
    </source>
</evidence>
<comment type="caution">
    <text evidence="7">The sequence shown here is derived from an EMBL/GenBank/DDBJ whole genome shotgun (WGS) entry which is preliminary data.</text>
</comment>
<comment type="pathway">
    <text evidence="1">Carbohydrate degradation; glycolysis; D-glyceraldehyde 3-phosphate and glycerone phosphate from D-glucose: step 4/4.</text>
</comment>
<keyword evidence="4" id="KW-0324">Glycolysis</keyword>
<dbReference type="AlphaFoldDB" id="A0AAP5I6K8"/>
<dbReference type="SUPFAM" id="SSF51569">
    <property type="entry name" value="Aldolase"/>
    <property type="match status" value="1"/>
</dbReference>
<evidence type="ECO:0000256" key="1">
    <source>
        <dbReference type="ARBA" id="ARBA00004714"/>
    </source>
</evidence>
<gene>
    <name evidence="7" type="ORF">G7B40_008435</name>
</gene>
<comment type="similarity">
    <text evidence="2">Belongs to the class I fructose-bisphosphate aldolase family.</text>
</comment>
<dbReference type="Pfam" id="PF00274">
    <property type="entry name" value="Glycolytic"/>
    <property type="match status" value="1"/>
</dbReference>
<dbReference type="EC" id="4.1.2.13" evidence="3"/>
<dbReference type="PANTHER" id="PTHR11627">
    <property type="entry name" value="FRUCTOSE-BISPHOSPHATE ALDOLASE"/>
    <property type="match status" value="1"/>
</dbReference>
<name>A0AAP5I6K8_9CYAN</name>
<evidence type="ECO:0000256" key="5">
    <source>
        <dbReference type="ARBA" id="ARBA00023239"/>
    </source>
</evidence>
<dbReference type="EMBL" id="JAALHA020000003">
    <property type="protein sequence ID" value="MDR9894597.1"/>
    <property type="molecule type" value="Genomic_DNA"/>
</dbReference>
<reference evidence="8" key="1">
    <citation type="journal article" date="2021" name="Science">
        <title>Hunting the eagle killer: A cyanobacterial neurotoxin causes vacuolar myelinopathy.</title>
        <authorList>
            <person name="Breinlinger S."/>
            <person name="Phillips T.J."/>
            <person name="Haram B.N."/>
            <person name="Mares J."/>
            <person name="Martinez Yerena J.A."/>
            <person name="Hrouzek P."/>
            <person name="Sobotka R."/>
            <person name="Henderson W.M."/>
            <person name="Schmieder P."/>
            <person name="Williams S.M."/>
            <person name="Lauderdale J.D."/>
            <person name="Wilde H.D."/>
            <person name="Gerrin W."/>
            <person name="Kust A."/>
            <person name="Washington J.W."/>
            <person name="Wagner C."/>
            <person name="Geier B."/>
            <person name="Liebeke M."/>
            <person name="Enke H."/>
            <person name="Niedermeyer T.H.J."/>
            <person name="Wilde S.B."/>
        </authorList>
    </citation>
    <scope>NUCLEOTIDE SEQUENCE [LARGE SCALE GENOMIC DNA]</scope>
    <source>
        <strain evidence="8">Thurmond2011</strain>
    </source>
</reference>
<dbReference type="InterPro" id="IPR000741">
    <property type="entry name" value="FBA_I"/>
</dbReference>
<evidence type="ECO:0000256" key="4">
    <source>
        <dbReference type="ARBA" id="ARBA00023152"/>
    </source>
</evidence>
<organism evidence="7 8">
    <name type="scientific">Aetokthonos hydrillicola Thurmond2011</name>
    <dbReference type="NCBI Taxonomy" id="2712845"/>
    <lineage>
        <taxon>Bacteria</taxon>
        <taxon>Bacillati</taxon>
        <taxon>Cyanobacteriota</taxon>
        <taxon>Cyanophyceae</taxon>
        <taxon>Nostocales</taxon>
        <taxon>Hapalosiphonaceae</taxon>
        <taxon>Aetokthonos</taxon>
    </lineage>
</organism>
<dbReference type="GO" id="GO:0006096">
    <property type="term" value="P:glycolytic process"/>
    <property type="evidence" value="ECO:0007669"/>
    <property type="project" value="UniProtKB-KW"/>
</dbReference>
<sequence length="62" mass="6916">MWWIAYRELIITTPSLSECISGVILYDETLHQQKKDGTSFVKAITDAGMIPGIKVDTISSRS</sequence>
<accession>A0AAP5I6K8</accession>
<dbReference type="GO" id="GO:0004332">
    <property type="term" value="F:fructose-bisphosphate aldolase activity"/>
    <property type="evidence" value="ECO:0007669"/>
    <property type="project" value="UniProtKB-EC"/>
</dbReference>
<dbReference type="Gene3D" id="3.20.20.70">
    <property type="entry name" value="Aldolase class I"/>
    <property type="match status" value="1"/>
</dbReference>
<dbReference type="InterPro" id="IPR013785">
    <property type="entry name" value="Aldolase_TIM"/>
</dbReference>
<protein>
    <recommendedName>
        <fullName evidence="3">fructose-bisphosphate aldolase</fullName>
        <ecNumber evidence="3">4.1.2.13</ecNumber>
    </recommendedName>
    <alternativeName>
        <fullName evidence="6">Fructose-bisphosphate aldolase class I</fullName>
    </alternativeName>
</protein>
<evidence type="ECO:0000313" key="7">
    <source>
        <dbReference type="EMBL" id="MDR9894597.1"/>
    </source>
</evidence>
<dbReference type="RefSeq" id="WP_208355020.1">
    <property type="nucleotide sequence ID" value="NZ_JAALHA020000003.1"/>
</dbReference>
<keyword evidence="5" id="KW-0456">Lyase</keyword>
<dbReference type="Proteomes" id="UP000667802">
    <property type="component" value="Unassembled WGS sequence"/>
</dbReference>
<evidence type="ECO:0000313" key="8">
    <source>
        <dbReference type="Proteomes" id="UP000667802"/>
    </source>
</evidence>